<evidence type="ECO:0000256" key="1">
    <source>
        <dbReference type="SAM" id="Phobius"/>
    </source>
</evidence>
<dbReference type="EMBL" id="KE124834">
    <property type="protein sequence ID" value="EPB77531.1"/>
    <property type="molecule type" value="Genomic_DNA"/>
</dbReference>
<gene>
    <name evidence="2" type="ORF">ANCCEY_03373</name>
</gene>
<keyword evidence="1" id="KW-1133">Transmembrane helix</keyword>
<dbReference type="AlphaFoldDB" id="A0A0D6M555"/>
<organism evidence="2 3">
    <name type="scientific">Ancylostoma ceylanicum</name>
    <dbReference type="NCBI Taxonomy" id="53326"/>
    <lineage>
        <taxon>Eukaryota</taxon>
        <taxon>Metazoa</taxon>
        <taxon>Ecdysozoa</taxon>
        <taxon>Nematoda</taxon>
        <taxon>Chromadorea</taxon>
        <taxon>Rhabditida</taxon>
        <taxon>Rhabditina</taxon>
        <taxon>Rhabditomorpha</taxon>
        <taxon>Strongyloidea</taxon>
        <taxon>Ancylostomatidae</taxon>
        <taxon>Ancylostomatinae</taxon>
        <taxon>Ancylostoma</taxon>
    </lineage>
</organism>
<keyword evidence="1" id="KW-0812">Transmembrane</keyword>
<evidence type="ECO:0000313" key="2">
    <source>
        <dbReference type="EMBL" id="EPB77531.1"/>
    </source>
</evidence>
<feature type="transmembrane region" description="Helical" evidence="1">
    <location>
        <begin position="154"/>
        <end position="180"/>
    </location>
</feature>
<feature type="transmembrane region" description="Helical" evidence="1">
    <location>
        <begin position="50"/>
        <end position="73"/>
    </location>
</feature>
<feature type="transmembrane region" description="Helical" evidence="1">
    <location>
        <begin position="93"/>
        <end position="114"/>
    </location>
</feature>
<dbReference type="SUPFAM" id="SSF81321">
    <property type="entry name" value="Family A G protein-coupled receptor-like"/>
    <property type="match status" value="1"/>
</dbReference>
<name>A0A0D6M555_9BILA</name>
<protein>
    <submittedName>
        <fullName evidence="2">7TM chemoreceptor</fullName>
    </submittedName>
</protein>
<proteinExistence type="predicted"/>
<dbReference type="Proteomes" id="UP000054495">
    <property type="component" value="Unassembled WGS sequence"/>
</dbReference>
<accession>A0A0D6M555</accession>
<evidence type="ECO:0000313" key="3">
    <source>
        <dbReference type="Proteomes" id="UP000054495"/>
    </source>
</evidence>
<dbReference type="Pfam" id="PF10326">
    <property type="entry name" value="7TM_GPCR_Str"/>
    <property type="match status" value="1"/>
</dbReference>
<dbReference type="PANTHER" id="PTHR46178">
    <property type="entry name" value="SEVEN TM RECEPTOR"/>
    <property type="match status" value="1"/>
</dbReference>
<dbReference type="InterPro" id="IPR019428">
    <property type="entry name" value="7TM_GPCR_serpentine_rcpt_Str"/>
</dbReference>
<feature type="transmembrane region" description="Helical" evidence="1">
    <location>
        <begin position="201"/>
        <end position="226"/>
    </location>
</feature>
<dbReference type="PANTHER" id="PTHR46178:SF9">
    <property type="entry name" value="SEVEN TM RECEPTOR"/>
    <property type="match status" value="1"/>
</dbReference>
<keyword evidence="1" id="KW-0472">Membrane</keyword>
<sequence length="278" mass="31832">MRGFKYFFFFTAVQDLIYTICFLVQVPKVITREFTFIMISTGPLRASPGGMIFMALFCLTTISSLVFVANSFLYRYIQLCRYQYLYLYSTKRVVLLGIFINLLIIANWMLMIRLCFWPNDAFLRVAGMLWATEELEVVNNSYIGMTSYDGANPLLMTLLIESLILLSTLATINPCCAMRIHRNLKENSLSDHTKKLHRQMLKLLLIQTACPAVFMHAPLGLMYILLLSGVTSPPALTRSGYRGEANILMGIYPQKRWIRLAEEVGKEIKPAKDIELFS</sequence>
<keyword evidence="2" id="KW-0675">Receptor</keyword>
<feature type="transmembrane region" description="Helical" evidence="1">
    <location>
        <begin position="7"/>
        <end position="30"/>
    </location>
</feature>
<reference evidence="2 3" key="1">
    <citation type="submission" date="2013-05" db="EMBL/GenBank/DDBJ databases">
        <title>Draft genome of the parasitic nematode Anyclostoma ceylanicum.</title>
        <authorList>
            <person name="Mitreva M."/>
        </authorList>
    </citation>
    <scope>NUCLEOTIDE SEQUENCE [LARGE SCALE GENOMIC DNA]</scope>
</reference>
<keyword evidence="3" id="KW-1185">Reference proteome</keyword>